<dbReference type="KEGG" id="abas:ACPOL_6831"/>
<feature type="signal peptide" evidence="10">
    <location>
        <begin position="1"/>
        <end position="24"/>
    </location>
</feature>
<dbReference type="InterPro" id="IPR015943">
    <property type="entry name" value="WD40/YVTN_repeat-like_dom_sf"/>
</dbReference>
<dbReference type="InterPro" id="IPR011110">
    <property type="entry name" value="Reg_prop"/>
</dbReference>
<evidence type="ECO:0000256" key="7">
    <source>
        <dbReference type="ARBA" id="ARBA00022840"/>
    </source>
</evidence>
<reference evidence="12 13" key="1">
    <citation type="journal article" date="2018" name="Front. Microbiol.">
        <title>Hydrolytic Capabilities as a Key to Environmental Success: Chitinolytic and Cellulolytic Acidobacteria From Acidic Sub-arctic Soils and Boreal Peatlands.</title>
        <authorList>
            <person name="Belova S.E."/>
            <person name="Ravin N.V."/>
            <person name="Pankratov T.A."/>
            <person name="Rakitin A.L."/>
            <person name="Ivanova A.A."/>
            <person name="Beletsky A.V."/>
            <person name="Mardanov A.V."/>
            <person name="Sinninghe Damste J.S."/>
            <person name="Dedysh S.N."/>
        </authorList>
    </citation>
    <scope>NUCLEOTIDE SEQUENCE [LARGE SCALE GENOMIC DNA]</scope>
    <source>
        <strain evidence="12 13">SBC82</strain>
        <plasmid evidence="13">pacpol2</plasmid>
    </source>
</reference>
<gene>
    <name evidence="12" type="ORF">ACPOL_6831</name>
</gene>
<dbReference type="SUPFAM" id="SSF63829">
    <property type="entry name" value="Calcium-dependent phosphotriesterase"/>
    <property type="match status" value="1"/>
</dbReference>
<keyword evidence="7" id="KW-0067">ATP-binding</keyword>
<dbReference type="Gene3D" id="2.60.40.10">
    <property type="entry name" value="Immunoglobulins"/>
    <property type="match status" value="1"/>
</dbReference>
<evidence type="ECO:0000256" key="3">
    <source>
        <dbReference type="ARBA" id="ARBA00022553"/>
    </source>
</evidence>
<evidence type="ECO:0000256" key="5">
    <source>
        <dbReference type="ARBA" id="ARBA00022741"/>
    </source>
</evidence>
<dbReference type="SMART" id="SM00387">
    <property type="entry name" value="HATPase_c"/>
    <property type="match status" value="1"/>
</dbReference>
<dbReference type="Gene3D" id="1.20.5.1930">
    <property type="match status" value="1"/>
</dbReference>
<dbReference type="PANTHER" id="PTHR24421:SF10">
    <property type="entry name" value="NITRATE_NITRITE SENSOR PROTEIN NARQ"/>
    <property type="match status" value="1"/>
</dbReference>
<keyword evidence="10" id="KW-0732">Signal</keyword>
<evidence type="ECO:0000259" key="11">
    <source>
        <dbReference type="SMART" id="SM00387"/>
    </source>
</evidence>
<evidence type="ECO:0000256" key="10">
    <source>
        <dbReference type="SAM" id="SignalP"/>
    </source>
</evidence>
<dbReference type="Pfam" id="PF02518">
    <property type="entry name" value="HATPase_c"/>
    <property type="match status" value="1"/>
</dbReference>
<keyword evidence="9" id="KW-1133">Transmembrane helix</keyword>
<dbReference type="GO" id="GO:0016020">
    <property type="term" value="C:membrane"/>
    <property type="evidence" value="ECO:0007669"/>
    <property type="project" value="InterPro"/>
</dbReference>
<evidence type="ECO:0000313" key="13">
    <source>
        <dbReference type="Proteomes" id="UP000253606"/>
    </source>
</evidence>
<dbReference type="InterPro" id="IPR003594">
    <property type="entry name" value="HATPase_dom"/>
</dbReference>
<protein>
    <recommendedName>
        <fullName evidence="2">histidine kinase</fullName>
        <ecNumber evidence="2">2.7.13.3</ecNumber>
    </recommendedName>
</protein>
<keyword evidence="9" id="KW-0472">Membrane</keyword>
<dbReference type="InterPro" id="IPR036890">
    <property type="entry name" value="HATPase_C_sf"/>
</dbReference>
<dbReference type="GO" id="GO:0046983">
    <property type="term" value="F:protein dimerization activity"/>
    <property type="evidence" value="ECO:0007669"/>
    <property type="project" value="InterPro"/>
</dbReference>
<evidence type="ECO:0000256" key="6">
    <source>
        <dbReference type="ARBA" id="ARBA00022777"/>
    </source>
</evidence>
<evidence type="ECO:0000256" key="8">
    <source>
        <dbReference type="ARBA" id="ARBA00023012"/>
    </source>
</evidence>
<dbReference type="Pfam" id="PF07730">
    <property type="entry name" value="HisKA_3"/>
    <property type="match status" value="1"/>
</dbReference>
<keyword evidence="8" id="KW-0902">Two-component regulatory system</keyword>
<dbReference type="CDD" id="cd16917">
    <property type="entry name" value="HATPase_UhpB-NarQ-NarX-like"/>
    <property type="match status" value="1"/>
</dbReference>
<feature type="chain" id="PRO_5016255741" description="histidine kinase" evidence="10">
    <location>
        <begin position="25"/>
        <end position="982"/>
    </location>
</feature>
<evidence type="ECO:0000256" key="1">
    <source>
        <dbReference type="ARBA" id="ARBA00000085"/>
    </source>
</evidence>
<keyword evidence="12" id="KW-0614">Plasmid</keyword>
<name>A0A2Z5GA76_9BACT</name>
<keyword evidence="9" id="KW-0812">Transmembrane</keyword>
<dbReference type="GO" id="GO:0005524">
    <property type="term" value="F:ATP binding"/>
    <property type="evidence" value="ECO:0007669"/>
    <property type="project" value="UniProtKB-KW"/>
</dbReference>
<dbReference type="EC" id="2.7.13.3" evidence="2"/>
<evidence type="ECO:0000313" key="12">
    <source>
        <dbReference type="EMBL" id="AXC16041.1"/>
    </source>
</evidence>
<dbReference type="Pfam" id="PF07495">
    <property type="entry name" value="Y_Y_Y"/>
    <property type="match status" value="1"/>
</dbReference>
<dbReference type="AlphaFoldDB" id="A0A2Z5GA76"/>
<keyword evidence="4" id="KW-0808">Transferase</keyword>
<sequence>MGSGTRTAAAFLLFLVCSSFLAHAQYRANLWTADEGLPQGAFRGVAQTSDGYLWLSTLDGLARFDGIRFFLFDRENSPGIESNRFTGLRRGVGDDLWMISEAGVTRYHQGSFQTIYNPRKDYNSIIFSEMGDEHGHIWIQLKDRILQWDERTQRFIDITPKDMRIPYKDIKWAGGAWGVVASQLYVFFKGQFHIYALPKWLPRDAVAAIAADDDGTFWLRRKDGRYVSSRDGVFVLHSGEIFIPHKDSHGNIWQVQLGSDFFRSVRYSSAKGEQSLSFGMMFEDREGTLWFARDGVGLYQMERQQVRTLSREQGLETADIYSLLKSRAGGMWIGGWPNLILYDEGRFTNYTVNDFAPGNLITALLEDSSGKLWVGTHGGLRVLTEGKFQRPPTGLVLPEHSIVQTMYQDREGTLWFGTNGGLVSYRDGKSHTYSGTEGVSTRDLNVITQSASGSLWFGGYQFLARYDHGRFTSLSRGEFLARGAVWALYEDPQGILWIGTYDNGLLRLQNEQVTHFSTRNGLFDNGAFAIQEDDRGNLWISSHHGIYRVKKQELNDVAAGKRSRITSIVYGKRDGMLNIECNGGIAPASAKDNAGRLWFPTQNGIAVIDPASVSPGPPAPKVVIESVLVDQVQTSNARFVCLAPDQHNLEIDYTSPSLIKSDQITFRYKLLGLDPTWTDMGTRRRLYFSHLQPGKYTLQLIAANIDGVWNTDPQELSIHVLAPFYRTEWFMMTLLLGVVLLTIYMWRRRVSMLQRAERQQRTFSQELIASQERERKRIAAELHDSLGQRLIVINNLALMTLLERRARADEGEEPDPMEEISAEAQIALDETRQISYNLRPFQLDRLGLAKAVEALAHKASIAGRFKVIVEIGDIDQAFPEELRINFYRIVQEALTNIMKHAEATCVMVKAVRDPDRITLVVQDNGHGYPAESNRSAAALGGFGAIGMAERATLLGGTITTRSELNQGTTVTAEFVLSKQAAV</sequence>
<dbReference type="Pfam" id="PF07494">
    <property type="entry name" value="Reg_prop"/>
    <property type="match status" value="4"/>
</dbReference>
<geneLocation type="plasmid" evidence="13">
    <name>pacpol2</name>
</geneLocation>
<dbReference type="PANTHER" id="PTHR24421">
    <property type="entry name" value="NITRATE/NITRITE SENSOR PROTEIN NARX-RELATED"/>
    <property type="match status" value="1"/>
</dbReference>
<dbReference type="InterPro" id="IPR011712">
    <property type="entry name" value="Sig_transdc_His_kin_sub3_dim/P"/>
</dbReference>
<organism evidence="12 13">
    <name type="scientific">Acidisarcina polymorpha</name>
    <dbReference type="NCBI Taxonomy" id="2211140"/>
    <lineage>
        <taxon>Bacteria</taxon>
        <taxon>Pseudomonadati</taxon>
        <taxon>Acidobacteriota</taxon>
        <taxon>Terriglobia</taxon>
        <taxon>Terriglobales</taxon>
        <taxon>Acidobacteriaceae</taxon>
        <taxon>Acidisarcina</taxon>
    </lineage>
</organism>
<keyword evidence="13" id="KW-1185">Reference proteome</keyword>
<dbReference type="GO" id="GO:0000155">
    <property type="term" value="F:phosphorelay sensor kinase activity"/>
    <property type="evidence" value="ECO:0007669"/>
    <property type="project" value="InterPro"/>
</dbReference>
<keyword evidence="6 12" id="KW-0418">Kinase</keyword>
<comment type="catalytic activity">
    <reaction evidence="1">
        <text>ATP + protein L-histidine = ADP + protein N-phospho-L-histidine.</text>
        <dbReference type="EC" id="2.7.13.3"/>
    </reaction>
</comment>
<feature type="transmembrane region" description="Helical" evidence="9">
    <location>
        <begin position="729"/>
        <end position="746"/>
    </location>
</feature>
<dbReference type="SUPFAM" id="SSF55874">
    <property type="entry name" value="ATPase domain of HSP90 chaperone/DNA topoisomerase II/histidine kinase"/>
    <property type="match status" value="1"/>
</dbReference>
<dbReference type="InterPro" id="IPR050482">
    <property type="entry name" value="Sensor_HK_TwoCompSys"/>
</dbReference>
<feature type="domain" description="Histidine kinase/HSP90-like ATPase" evidence="11">
    <location>
        <begin position="881"/>
        <end position="978"/>
    </location>
</feature>
<keyword evidence="3" id="KW-0597">Phosphoprotein</keyword>
<dbReference type="OrthoDB" id="176203at2"/>
<accession>A0A2Z5GA76</accession>
<dbReference type="EMBL" id="CP030842">
    <property type="protein sequence ID" value="AXC16041.1"/>
    <property type="molecule type" value="Genomic_DNA"/>
</dbReference>
<evidence type="ECO:0000256" key="9">
    <source>
        <dbReference type="SAM" id="Phobius"/>
    </source>
</evidence>
<dbReference type="RefSeq" id="WP_114211244.1">
    <property type="nucleotide sequence ID" value="NZ_CP030842.1"/>
</dbReference>
<evidence type="ECO:0000256" key="4">
    <source>
        <dbReference type="ARBA" id="ARBA00022679"/>
    </source>
</evidence>
<dbReference type="Gene3D" id="2.130.10.10">
    <property type="entry name" value="YVTN repeat-like/Quinoprotein amine dehydrogenase"/>
    <property type="match status" value="3"/>
</dbReference>
<evidence type="ECO:0000256" key="2">
    <source>
        <dbReference type="ARBA" id="ARBA00012438"/>
    </source>
</evidence>
<proteinExistence type="predicted"/>
<dbReference type="Proteomes" id="UP000253606">
    <property type="component" value="Plasmid pACPOL2"/>
</dbReference>
<dbReference type="Gene3D" id="3.30.565.10">
    <property type="entry name" value="Histidine kinase-like ATPase, C-terminal domain"/>
    <property type="match status" value="1"/>
</dbReference>
<dbReference type="InterPro" id="IPR011123">
    <property type="entry name" value="Y_Y_Y"/>
</dbReference>
<dbReference type="InterPro" id="IPR013783">
    <property type="entry name" value="Ig-like_fold"/>
</dbReference>
<keyword evidence="5" id="KW-0547">Nucleotide-binding</keyword>